<sequence length="75" mass="9039">MKNKDLVERENRSMRSFFENRKFLNPFIYQYDIAEDEKQSSIQLRFDEENFCHLLGIESIVKYSVSKKLLIGFIV</sequence>
<proteinExistence type="predicted"/>
<dbReference type="AlphaFoldDB" id="A0AAW4WKP9"/>
<reference evidence="1" key="1">
    <citation type="submission" date="2021-10" db="EMBL/GenBank/DDBJ databases">
        <title>Anaerobic single-cell dispensing facilitates the cultivation of human gut bacteria.</title>
        <authorList>
            <person name="Afrizal A."/>
        </authorList>
    </citation>
    <scope>NUCLEOTIDE SEQUENCE</scope>
    <source>
        <strain evidence="1">CLA-AA-H204</strain>
    </source>
</reference>
<evidence type="ECO:0000313" key="2">
    <source>
        <dbReference type="Proteomes" id="UP001198893"/>
    </source>
</evidence>
<evidence type="ECO:0000313" key="1">
    <source>
        <dbReference type="EMBL" id="MCC2243341.1"/>
    </source>
</evidence>
<name>A0AAW4WKP9_9FIRM</name>
<protein>
    <recommendedName>
        <fullName evidence="3">Phage-Barnase-EndoU-ColicinE5/D-RelE like nuclease 4 domain-containing protein</fullName>
    </recommendedName>
</protein>
<comment type="caution">
    <text evidence="1">The sequence shown here is derived from an EMBL/GenBank/DDBJ whole genome shotgun (WGS) entry which is preliminary data.</text>
</comment>
<dbReference type="RefSeq" id="WP_227710783.1">
    <property type="nucleotide sequence ID" value="NZ_JAJEQW010000019.1"/>
</dbReference>
<dbReference type="EMBL" id="JAJEQW010000019">
    <property type="protein sequence ID" value="MCC2243341.1"/>
    <property type="molecule type" value="Genomic_DNA"/>
</dbReference>
<accession>A0AAW4WKP9</accession>
<organism evidence="1 2">
    <name type="scientific">Roseburia amylophila</name>
    <dbReference type="NCBI Taxonomy" id="2981794"/>
    <lineage>
        <taxon>Bacteria</taxon>
        <taxon>Bacillati</taxon>
        <taxon>Bacillota</taxon>
        <taxon>Clostridia</taxon>
        <taxon>Lachnospirales</taxon>
        <taxon>Lachnospiraceae</taxon>
        <taxon>Roseburia</taxon>
    </lineage>
</organism>
<dbReference type="Proteomes" id="UP001198893">
    <property type="component" value="Unassembled WGS sequence"/>
</dbReference>
<evidence type="ECO:0008006" key="3">
    <source>
        <dbReference type="Google" id="ProtNLM"/>
    </source>
</evidence>
<gene>
    <name evidence="1" type="ORF">LKD47_13755</name>
</gene>